<reference evidence="1" key="1">
    <citation type="submission" date="2022-01" db="EMBL/GenBank/DDBJ databases">
        <authorList>
            <person name="Braso-Vives M."/>
        </authorList>
    </citation>
    <scope>NUCLEOTIDE SEQUENCE</scope>
</reference>
<accession>A0A8K0E9X2</accession>
<sequence>MVTRHVSHLARRALRLVDSLRMCSYCSQDGDGLLKLWRSPPDVGLRPEPLPRQAPARFPTTFSWLKPSWRRGWVGLRAAGCARACPGPVSGTPAAAGAGCWVTSGVASVRLDPLSGRGSFLKTLKGRRAGGFLG</sequence>
<evidence type="ECO:0000313" key="1">
    <source>
        <dbReference type="EMBL" id="CAH1245556.1"/>
    </source>
</evidence>
<dbReference type="EMBL" id="OV696699">
    <property type="protein sequence ID" value="CAH1245556.1"/>
    <property type="molecule type" value="Genomic_DNA"/>
</dbReference>
<organism evidence="1 2">
    <name type="scientific">Branchiostoma lanceolatum</name>
    <name type="common">Common lancelet</name>
    <name type="synonym">Amphioxus lanceolatum</name>
    <dbReference type="NCBI Taxonomy" id="7740"/>
    <lineage>
        <taxon>Eukaryota</taxon>
        <taxon>Metazoa</taxon>
        <taxon>Chordata</taxon>
        <taxon>Cephalochordata</taxon>
        <taxon>Leptocardii</taxon>
        <taxon>Amphioxiformes</taxon>
        <taxon>Branchiostomatidae</taxon>
        <taxon>Branchiostoma</taxon>
    </lineage>
</organism>
<evidence type="ECO:0000313" key="2">
    <source>
        <dbReference type="Proteomes" id="UP000838412"/>
    </source>
</evidence>
<keyword evidence="2" id="KW-1185">Reference proteome</keyword>
<dbReference type="AlphaFoldDB" id="A0A8K0E9X2"/>
<gene>
    <name evidence="1" type="primary">Hypp7510</name>
    <name evidence="1" type="ORF">BLAG_LOCUS7848</name>
</gene>
<protein>
    <submittedName>
        <fullName evidence="1">Hypp7510 protein</fullName>
    </submittedName>
</protein>
<dbReference type="Proteomes" id="UP000838412">
    <property type="component" value="Chromosome 14"/>
</dbReference>
<proteinExistence type="predicted"/>
<name>A0A8K0E9X2_BRALA</name>